<evidence type="ECO:0000313" key="4">
    <source>
        <dbReference type="Proteomes" id="UP000178162"/>
    </source>
</evidence>
<evidence type="ECO:0000313" key="3">
    <source>
        <dbReference type="EMBL" id="OGY25574.1"/>
    </source>
</evidence>
<dbReference type="AlphaFoldDB" id="A0A1G1WD54"/>
<dbReference type="InterPro" id="IPR003509">
    <property type="entry name" value="UPF0102_YraN-like"/>
</dbReference>
<gene>
    <name evidence="3" type="ORF">A2134_03315</name>
</gene>
<name>A0A1G1WD54_9BACT</name>
<dbReference type="InterPro" id="IPR011856">
    <property type="entry name" value="tRNA_endonuc-like_dom_sf"/>
</dbReference>
<comment type="caution">
    <text evidence="3">The sequence shown here is derived from an EMBL/GenBank/DDBJ whole genome shotgun (WGS) entry which is preliminary data.</text>
</comment>
<dbReference type="Pfam" id="PF02021">
    <property type="entry name" value="UPF0102"/>
    <property type="match status" value="1"/>
</dbReference>
<dbReference type="PANTHER" id="PTHR34039">
    <property type="entry name" value="UPF0102 PROTEIN YRAN"/>
    <property type="match status" value="1"/>
</dbReference>
<evidence type="ECO:0000256" key="1">
    <source>
        <dbReference type="ARBA" id="ARBA00006738"/>
    </source>
</evidence>
<protein>
    <recommendedName>
        <fullName evidence="2">UPF0102 protein A2134_03315</fullName>
    </recommendedName>
</protein>
<dbReference type="NCBIfam" id="NF009150">
    <property type="entry name" value="PRK12497.1-3"/>
    <property type="match status" value="1"/>
</dbReference>
<dbReference type="CDD" id="cd20736">
    <property type="entry name" value="PoNe_Nuclease"/>
    <property type="match status" value="1"/>
</dbReference>
<proteinExistence type="inferred from homology"/>
<organism evidence="3 4">
    <name type="scientific">Candidatus Woykebacteria bacterium RBG_16_39_9b</name>
    <dbReference type="NCBI Taxonomy" id="1802595"/>
    <lineage>
        <taxon>Bacteria</taxon>
        <taxon>Candidatus Woykeibacteriota</taxon>
    </lineage>
</organism>
<dbReference type="PANTHER" id="PTHR34039:SF1">
    <property type="entry name" value="UPF0102 PROTEIN YRAN"/>
    <property type="match status" value="1"/>
</dbReference>
<dbReference type="Proteomes" id="UP000178162">
    <property type="component" value="Unassembled WGS sequence"/>
</dbReference>
<dbReference type="HAMAP" id="MF_00048">
    <property type="entry name" value="UPF0102"/>
    <property type="match status" value="1"/>
</dbReference>
<dbReference type="InterPro" id="IPR011335">
    <property type="entry name" value="Restrct_endonuc-II-like"/>
</dbReference>
<dbReference type="Gene3D" id="3.40.1350.10">
    <property type="match status" value="1"/>
</dbReference>
<comment type="similarity">
    <text evidence="1 2">Belongs to the UPF0102 family.</text>
</comment>
<dbReference type="SUPFAM" id="SSF52980">
    <property type="entry name" value="Restriction endonuclease-like"/>
    <property type="match status" value="1"/>
</dbReference>
<reference evidence="3 4" key="1">
    <citation type="journal article" date="2016" name="Nat. Commun.">
        <title>Thousands of microbial genomes shed light on interconnected biogeochemical processes in an aquifer system.</title>
        <authorList>
            <person name="Anantharaman K."/>
            <person name="Brown C.T."/>
            <person name="Hug L.A."/>
            <person name="Sharon I."/>
            <person name="Castelle C.J."/>
            <person name="Probst A.J."/>
            <person name="Thomas B.C."/>
            <person name="Singh A."/>
            <person name="Wilkins M.J."/>
            <person name="Karaoz U."/>
            <person name="Brodie E.L."/>
            <person name="Williams K.H."/>
            <person name="Hubbard S.S."/>
            <person name="Banfield J.F."/>
        </authorList>
    </citation>
    <scope>NUCLEOTIDE SEQUENCE [LARGE SCALE GENOMIC DNA]</scope>
</reference>
<evidence type="ECO:0000256" key="2">
    <source>
        <dbReference type="HAMAP-Rule" id="MF_00048"/>
    </source>
</evidence>
<sequence>MKSKKVLGEKGEAIAIDYLKDSGYNILQTNFRSKFGEIDIIAKDKDTLVFIEVKTRTSNQFGLPEESIRPWKLKTIERVGSLFRLLNPDMPEAERIDVVAVELDEDGNLIRKEIIKNAFL</sequence>
<accession>A0A1G1WD54</accession>
<dbReference type="GO" id="GO:0003676">
    <property type="term" value="F:nucleic acid binding"/>
    <property type="evidence" value="ECO:0007669"/>
    <property type="project" value="InterPro"/>
</dbReference>
<dbReference type="EMBL" id="MHCR01000014">
    <property type="protein sequence ID" value="OGY25574.1"/>
    <property type="molecule type" value="Genomic_DNA"/>
</dbReference>